<dbReference type="AlphaFoldDB" id="X1LU74"/>
<proteinExistence type="predicted"/>
<name>X1LU74_9ZZZZ</name>
<organism evidence="1">
    <name type="scientific">marine sediment metagenome</name>
    <dbReference type="NCBI Taxonomy" id="412755"/>
    <lineage>
        <taxon>unclassified sequences</taxon>
        <taxon>metagenomes</taxon>
        <taxon>ecological metagenomes</taxon>
    </lineage>
</organism>
<reference evidence="1" key="1">
    <citation type="journal article" date="2014" name="Front. Microbiol.">
        <title>High frequency of phylogenetically diverse reductive dehalogenase-homologous genes in deep subseafloor sedimentary metagenomes.</title>
        <authorList>
            <person name="Kawai M."/>
            <person name="Futagami T."/>
            <person name="Toyoda A."/>
            <person name="Takaki Y."/>
            <person name="Nishi S."/>
            <person name="Hori S."/>
            <person name="Arai W."/>
            <person name="Tsubouchi T."/>
            <person name="Morono Y."/>
            <person name="Uchiyama I."/>
            <person name="Ito T."/>
            <person name="Fujiyama A."/>
            <person name="Inagaki F."/>
            <person name="Takami H."/>
        </authorList>
    </citation>
    <scope>NUCLEOTIDE SEQUENCE</scope>
    <source>
        <strain evidence="1">Expedition CK06-06</strain>
    </source>
</reference>
<gene>
    <name evidence="1" type="ORF">S06H3_15331</name>
</gene>
<dbReference type="EMBL" id="BARV01007539">
    <property type="protein sequence ID" value="GAI09361.1"/>
    <property type="molecule type" value="Genomic_DNA"/>
</dbReference>
<comment type="caution">
    <text evidence="1">The sequence shown here is derived from an EMBL/GenBank/DDBJ whole genome shotgun (WGS) entry which is preliminary data.</text>
</comment>
<sequence>MNENEKQELENIDWSKPYVYDEWWKSLNVNQKASAYWCENCK</sequence>
<protein>
    <submittedName>
        <fullName evidence="1">Uncharacterized protein</fullName>
    </submittedName>
</protein>
<evidence type="ECO:0000313" key="1">
    <source>
        <dbReference type="EMBL" id="GAI09361.1"/>
    </source>
</evidence>
<accession>X1LU74</accession>